<evidence type="ECO:0000256" key="1">
    <source>
        <dbReference type="SAM" id="MobiDB-lite"/>
    </source>
</evidence>
<proteinExistence type="predicted"/>
<name>A0A1V4KSB7_PATFA</name>
<sequence length="94" mass="10372">MAQHRSGRTMPKGTGAPDLSDGRLFCSPEGPISNEEIVSTSASRRFLFCAQMSSKEQDLQECDAKCFPETQEGIYILSLCCRVSRPRMSSPVQP</sequence>
<reference evidence="2 3" key="1">
    <citation type="submission" date="2016-02" db="EMBL/GenBank/DDBJ databases">
        <title>Band-tailed pigeon sequencing and assembly.</title>
        <authorList>
            <person name="Soares A.E."/>
            <person name="Novak B.J."/>
            <person name="Rice E.S."/>
            <person name="O'Connell B."/>
            <person name="Chang D."/>
            <person name="Weber S."/>
            <person name="Shapiro B."/>
        </authorList>
    </citation>
    <scope>NUCLEOTIDE SEQUENCE [LARGE SCALE GENOMIC DNA]</scope>
    <source>
        <strain evidence="2">BTP2013</strain>
        <tissue evidence="2">Blood</tissue>
    </source>
</reference>
<accession>A0A1V4KSB7</accession>
<protein>
    <submittedName>
        <fullName evidence="2">Uncharacterized protein</fullName>
    </submittedName>
</protein>
<organism evidence="2 3">
    <name type="scientific">Patagioenas fasciata monilis</name>
    <dbReference type="NCBI Taxonomy" id="372326"/>
    <lineage>
        <taxon>Eukaryota</taxon>
        <taxon>Metazoa</taxon>
        <taxon>Chordata</taxon>
        <taxon>Craniata</taxon>
        <taxon>Vertebrata</taxon>
        <taxon>Euteleostomi</taxon>
        <taxon>Archelosauria</taxon>
        <taxon>Archosauria</taxon>
        <taxon>Dinosauria</taxon>
        <taxon>Saurischia</taxon>
        <taxon>Theropoda</taxon>
        <taxon>Coelurosauria</taxon>
        <taxon>Aves</taxon>
        <taxon>Neognathae</taxon>
        <taxon>Neoaves</taxon>
        <taxon>Columbimorphae</taxon>
        <taxon>Columbiformes</taxon>
        <taxon>Columbidae</taxon>
        <taxon>Patagioenas</taxon>
    </lineage>
</organism>
<gene>
    <name evidence="2" type="ORF">AV530_000819</name>
</gene>
<evidence type="ECO:0000313" key="2">
    <source>
        <dbReference type="EMBL" id="OPJ87322.1"/>
    </source>
</evidence>
<dbReference type="Proteomes" id="UP000190648">
    <property type="component" value="Unassembled WGS sequence"/>
</dbReference>
<dbReference type="AlphaFoldDB" id="A0A1V4KSB7"/>
<evidence type="ECO:0000313" key="3">
    <source>
        <dbReference type="Proteomes" id="UP000190648"/>
    </source>
</evidence>
<feature type="region of interest" description="Disordered" evidence="1">
    <location>
        <begin position="1"/>
        <end position="27"/>
    </location>
</feature>
<keyword evidence="3" id="KW-1185">Reference proteome</keyword>
<comment type="caution">
    <text evidence="2">The sequence shown here is derived from an EMBL/GenBank/DDBJ whole genome shotgun (WGS) entry which is preliminary data.</text>
</comment>
<dbReference type="EMBL" id="LSYS01001700">
    <property type="protein sequence ID" value="OPJ87322.1"/>
    <property type="molecule type" value="Genomic_DNA"/>
</dbReference>